<dbReference type="EMBL" id="LC779065">
    <property type="protein sequence ID" value="BES79874.1"/>
    <property type="molecule type" value="Genomic_DNA"/>
</dbReference>
<accession>A0AA86IYD4</accession>
<evidence type="ECO:0000313" key="2">
    <source>
        <dbReference type="Proteomes" id="UP001304813"/>
    </source>
</evidence>
<proteinExistence type="predicted"/>
<dbReference type="Proteomes" id="UP001304813">
    <property type="component" value="Segment"/>
</dbReference>
<name>A0AA86IYD4_9CAUD</name>
<keyword evidence="2" id="KW-1185">Reference proteome</keyword>
<evidence type="ECO:0000313" key="1">
    <source>
        <dbReference type="EMBL" id="BES79874.1"/>
    </source>
</evidence>
<sequence>MILVADRCRDDIKSILQSTMESKFVMVKEYVFNDHGKEVLVTGIVIMGKDDSEIMVCPQLCEDRPRDLLIMTLLKDKYNIPVNSFSI</sequence>
<organism evidence="1 2">
    <name type="scientific">Yersinia phage vB_Yru_GN1</name>
    <dbReference type="NCBI Taxonomy" id="3074381"/>
    <lineage>
        <taxon>Viruses</taxon>
        <taxon>Duplodnaviria</taxon>
        <taxon>Heunggongvirae</taxon>
        <taxon>Uroviricota</taxon>
        <taxon>Caudoviricetes</taxon>
        <taxon>Caudoviricetes incertae sedis</taxon>
        <taxon>Sepahanvirus</taxon>
        <taxon>Sepahanvirus vB-Yru-GN1</taxon>
    </lineage>
</organism>
<protein>
    <submittedName>
        <fullName evidence="1">Uncharacterized protein</fullName>
    </submittedName>
</protein>
<reference evidence="1 2" key="1">
    <citation type="submission" date="2023-09" db="EMBL/GenBank/DDBJ databases">
        <title>Analysis of phage genome (vB_Yru_GN1) of the bacterium (Yersinia ruckeri).</title>
        <authorList>
            <person name="Ganjoor M.S."/>
            <person name="Bouzari M."/>
            <person name="Soleimani-Delfan A."/>
        </authorList>
    </citation>
    <scope>NUCLEOTIDE SEQUENCE [LARGE SCALE GENOMIC DNA]</scope>
    <source>
        <strain evidence="2">vB_Yru_GN1</strain>
    </source>
</reference>